<dbReference type="Gene3D" id="1.25.40.10">
    <property type="entry name" value="Tetratricopeptide repeat domain"/>
    <property type="match status" value="1"/>
</dbReference>
<keyword evidence="1" id="KW-0802">TPR repeat</keyword>
<proteinExistence type="predicted"/>
<evidence type="ECO:0008006" key="4">
    <source>
        <dbReference type="Google" id="ProtNLM"/>
    </source>
</evidence>
<dbReference type="AlphaFoldDB" id="A0A0H4VW38"/>
<dbReference type="InterPro" id="IPR011990">
    <property type="entry name" value="TPR-like_helical_dom_sf"/>
</dbReference>
<dbReference type="RefSeq" id="WP_048884755.1">
    <property type="nucleotide sequence ID" value="NZ_CP011310.1"/>
</dbReference>
<sequence length="463" mass="50161">MVRRWPLGHVTHSGSARSRGRSGVIRTLAISAAAATLIFSADLLLDDNDQGVAAAGLPPASYGPASYAAELAASDRQIALMQERVASAQDEWLPHETLARAALSRFKLNADPGELALAANSIQRSNSLSPEGSGPLLTSAEIAMAQHDLKNAETFLGQFDQIVVSPGKPALSTAVALRGDVSFYHGDMELAESLYEEADEIIPTPGTAIRKSILARSQGQFDEAIALIREAARRDQLRTPRSMASYELQIGMVESARGNYEVAAQSYARADELFPGHWLTQFYRAEAQAMIDELTPAITTFERIATQTNDPQAMDAAATLHIANGDMQAAERWSNRSAAGWRTRVEAMPMAYTAHAFESALAFGKPEQALDLALRNLAMRPYGEAHILVAEAFLANDRPAQARAHLLRAEQQGWRSAPLYARLSEAEAQLGNAIASRTARAQAEQLNPHIFSPKIGRLWFGHG</sequence>
<protein>
    <recommendedName>
        <fullName evidence="4">Tetratricopeptide repeat protein</fullName>
    </recommendedName>
</protein>
<accession>A0A0H4VW38</accession>
<reference evidence="2 3" key="1">
    <citation type="journal article" date="2015" name="Int. J. Syst. Evol. Microbiol.">
        <title>Erythrobacter atlanticus sp. nov., a bacterium from ocean sediment able to degrade polycyclic aromatic hydrocarbons.</title>
        <authorList>
            <person name="Zhuang L."/>
            <person name="Liu Y."/>
            <person name="Wang L."/>
            <person name="Wang W."/>
            <person name="Shao Z."/>
        </authorList>
    </citation>
    <scope>NUCLEOTIDE SEQUENCE [LARGE SCALE GENOMIC DNA]</scope>
    <source>
        <strain evidence="3">s21-N3</strain>
    </source>
</reference>
<dbReference type="PROSITE" id="PS50005">
    <property type="entry name" value="TPR"/>
    <property type="match status" value="1"/>
</dbReference>
<name>A0A0H4VW38_9SPHN</name>
<evidence type="ECO:0000313" key="2">
    <source>
        <dbReference type="EMBL" id="AKQ41253.1"/>
    </source>
</evidence>
<dbReference type="STRING" id="1648404.CP97_03170"/>
<evidence type="ECO:0000256" key="1">
    <source>
        <dbReference type="PROSITE-ProRule" id="PRU00339"/>
    </source>
</evidence>
<organism evidence="2 3">
    <name type="scientific">Aurantiacibacter atlanticus</name>
    <dbReference type="NCBI Taxonomy" id="1648404"/>
    <lineage>
        <taxon>Bacteria</taxon>
        <taxon>Pseudomonadati</taxon>
        <taxon>Pseudomonadota</taxon>
        <taxon>Alphaproteobacteria</taxon>
        <taxon>Sphingomonadales</taxon>
        <taxon>Erythrobacteraceae</taxon>
        <taxon>Aurantiacibacter</taxon>
    </lineage>
</organism>
<dbReference type="PATRIC" id="fig|1648404.4.peg.671"/>
<evidence type="ECO:0000313" key="3">
    <source>
        <dbReference type="Proteomes" id="UP000059113"/>
    </source>
</evidence>
<dbReference type="Proteomes" id="UP000059113">
    <property type="component" value="Chromosome"/>
</dbReference>
<feature type="repeat" description="TPR" evidence="1">
    <location>
        <begin position="244"/>
        <end position="277"/>
    </location>
</feature>
<gene>
    <name evidence="2" type="ORF">CP97_03170</name>
</gene>
<dbReference type="SUPFAM" id="SSF48452">
    <property type="entry name" value="TPR-like"/>
    <property type="match status" value="1"/>
</dbReference>
<reference evidence="3" key="2">
    <citation type="submission" date="2015-04" db="EMBL/GenBank/DDBJ databases">
        <title>The complete genome sequence of Erythrobacter sp. s21-N3.</title>
        <authorList>
            <person name="Zhuang L."/>
            <person name="Liu Y."/>
            <person name="Shao Z."/>
        </authorList>
    </citation>
    <scope>NUCLEOTIDE SEQUENCE [LARGE SCALE GENOMIC DNA]</scope>
    <source>
        <strain evidence="3">s21-N3</strain>
    </source>
</reference>
<dbReference type="Pfam" id="PF13432">
    <property type="entry name" value="TPR_16"/>
    <property type="match status" value="2"/>
</dbReference>
<dbReference type="OrthoDB" id="5727094at2"/>
<dbReference type="EMBL" id="CP011310">
    <property type="protein sequence ID" value="AKQ41253.1"/>
    <property type="molecule type" value="Genomic_DNA"/>
</dbReference>
<dbReference type="InterPro" id="IPR019734">
    <property type="entry name" value="TPR_rpt"/>
</dbReference>
<dbReference type="KEGG" id="ery:CP97_03170"/>
<keyword evidence="3" id="KW-1185">Reference proteome</keyword>